<dbReference type="InterPro" id="IPR029016">
    <property type="entry name" value="GAF-like_dom_sf"/>
</dbReference>
<keyword evidence="2" id="KW-0238">DNA-binding</keyword>
<evidence type="ECO:0000259" key="5">
    <source>
        <dbReference type="PROSITE" id="PS51078"/>
    </source>
</evidence>
<dbReference type="InterPro" id="IPR050707">
    <property type="entry name" value="HTH_MetabolicPath_Reg"/>
</dbReference>
<dbReference type="Proteomes" id="UP000196581">
    <property type="component" value="Unassembled WGS sequence"/>
</dbReference>
<name>A0A1X6XK83_9MICO</name>
<evidence type="ECO:0000259" key="4">
    <source>
        <dbReference type="PROSITE" id="PS51077"/>
    </source>
</evidence>
<evidence type="ECO:0000256" key="2">
    <source>
        <dbReference type="ARBA" id="ARBA00023125"/>
    </source>
</evidence>
<proteinExistence type="predicted"/>
<dbReference type="Gene3D" id="3.30.450.40">
    <property type="match status" value="1"/>
</dbReference>
<dbReference type="SUPFAM" id="SSF46785">
    <property type="entry name" value="Winged helix' DNA-binding domain"/>
    <property type="match status" value="1"/>
</dbReference>
<dbReference type="PROSITE" id="PS51077">
    <property type="entry name" value="HTH_ICLR"/>
    <property type="match status" value="1"/>
</dbReference>
<dbReference type="InterPro" id="IPR005471">
    <property type="entry name" value="Tscrpt_reg_IclR_N"/>
</dbReference>
<dbReference type="GO" id="GO:0045892">
    <property type="term" value="P:negative regulation of DNA-templated transcription"/>
    <property type="evidence" value="ECO:0007669"/>
    <property type="project" value="TreeGrafter"/>
</dbReference>
<dbReference type="Gene3D" id="1.10.10.10">
    <property type="entry name" value="Winged helix-like DNA-binding domain superfamily/Winged helix DNA-binding domain"/>
    <property type="match status" value="1"/>
</dbReference>
<sequence length="242" mass="25982">MDPVAEHRTVSRVVGILEVVARARRPVPLSVLAAQLDAPKSSLHGLVGGLLHRGYLSEIDGGYRLGAGAHALLAPAGSSLPLLLGESCAEIAVRTGETVTLATRVGDRSVVYVHSEPSAFEVCYRPRLRERRPILPTSAGKLFLAHDDDRDSVLARADEDHRRRFLTEIDSIRASGMAFNRGETVSDLGAVAVGVYEDDRLTAGITIAGPLTRVAERLEYFGGLAQEVLTADGFSRHGRQPS</sequence>
<dbReference type="InterPro" id="IPR036390">
    <property type="entry name" value="WH_DNA-bd_sf"/>
</dbReference>
<evidence type="ECO:0000256" key="3">
    <source>
        <dbReference type="ARBA" id="ARBA00023163"/>
    </source>
</evidence>
<dbReference type="Pfam" id="PF09339">
    <property type="entry name" value="HTH_IclR"/>
    <property type="match status" value="1"/>
</dbReference>
<dbReference type="SUPFAM" id="SSF55781">
    <property type="entry name" value="GAF domain-like"/>
    <property type="match status" value="1"/>
</dbReference>
<protein>
    <submittedName>
        <fullName evidence="6">Transcriptional regulator, IclR family</fullName>
    </submittedName>
</protein>
<feature type="domain" description="HTH iclR-type" evidence="4">
    <location>
        <begin position="7"/>
        <end position="67"/>
    </location>
</feature>
<keyword evidence="1" id="KW-0805">Transcription regulation</keyword>
<accession>A0A1X6XK83</accession>
<dbReference type="PANTHER" id="PTHR30136">
    <property type="entry name" value="HELIX-TURN-HELIX TRANSCRIPTIONAL REGULATOR, ICLR FAMILY"/>
    <property type="match status" value="1"/>
</dbReference>
<keyword evidence="3" id="KW-0804">Transcription</keyword>
<evidence type="ECO:0000313" key="6">
    <source>
        <dbReference type="EMBL" id="SLM98917.1"/>
    </source>
</evidence>
<gene>
    <name evidence="6" type="ORF">FM105_09880</name>
</gene>
<evidence type="ECO:0000256" key="1">
    <source>
        <dbReference type="ARBA" id="ARBA00023015"/>
    </source>
</evidence>
<dbReference type="AlphaFoldDB" id="A0A1X6XK83"/>
<dbReference type="InterPro" id="IPR014757">
    <property type="entry name" value="Tscrpt_reg_IclR_C"/>
</dbReference>
<reference evidence="7" key="1">
    <citation type="submission" date="2017-02" db="EMBL/GenBank/DDBJ databases">
        <authorList>
            <person name="Dridi B."/>
        </authorList>
    </citation>
    <scope>NUCLEOTIDE SEQUENCE [LARGE SCALE GENOMIC DNA]</scope>
    <source>
        <strain evidence="7">B Co 03.10</strain>
    </source>
</reference>
<dbReference type="EMBL" id="FWFF01000017">
    <property type="protein sequence ID" value="SLM98917.1"/>
    <property type="molecule type" value="Genomic_DNA"/>
</dbReference>
<dbReference type="PROSITE" id="PS51078">
    <property type="entry name" value="ICLR_ED"/>
    <property type="match status" value="1"/>
</dbReference>
<dbReference type="InterPro" id="IPR036388">
    <property type="entry name" value="WH-like_DNA-bd_sf"/>
</dbReference>
<keyword evidence="7" id="KW-1185">Reference proteome</keyword>
<dbReference type="Pfam" id="PF01614">
    <property type="entry name" value="IclR_C"/>
    <property type="match status" value="1"/>
</dbReference>
<organism evidence="6 7">
    <name type="scientific">Brevibacterium yomogidense</name>
    <dbReference type="NCBI Taxonomy" id="946573"/>
    <lineage>
        <taxon>Bacteria</taxon>
        <taxon>Bacillati</taxon>
        <taxon>Actinomycetota</taxon>
        <taxon>Actinomycetes</taxon>
        <taxon>Micrococcales</taxon>
        <taxon>Brevibacteriaceae</taxon>
        <taxon>Brevibacterium</taxon>
    </lineage>
</organism>
<feature type="domain" description="IclR-ED" evidence="5">
    <location>
        <begin position="61"/>
        <end position="242"/>
    </location>
</feature>
<evidence type="ECO:0000313" key="7">
    <source>
        <dbReference type="Proteomes" id="UP000196581"/>
    </source>
</evidence>
<dbReference type="PANTHER" id="PTHR30136:SF35">
    <property type="entry name" value="HTH-TYPE TRANSCRIPTIONAL REGULATOR RV1719"/>
    <property type="match status" value="1"/>
</dbReference>
<dbReference type="GO" id="GO:0003700">
    <property type="term" value="F:DNA-binding transcription factor activity"/>
    <property type="evidence" value="ECO:0007669"/>
    <property type="project" value="TreeGrafter"/>
</dbReference>
<dbReference type="GO" id="GO:0003677">
    <property type="term" value="F:DNA binding"/>
    <property type="evidence" value="ECO:0007669"/>
    <property type="project" value="UniProtKB-KW"/>
</dbReference>